<dbReference type="FunFam" id="3.90.226.10:FF:000009">
    <property type="entry name" value="Carnitinyl-CoA dehydratase"/>
    <property type="match status" value="1"/>
</dbReference>
<dbReference type="FunFam" id="1.10.12.10:FF:000001">
    <property type="entry name" value="Probable enoyl-CoA hydratase, mitochondrial"/>
    <property type="match status" value="1"/>
</dbReference>
<dbReference type="Proteomes" id="UP000287746">
    <property type="component" value="Unassembled WGS sequence"/>
</dbReference>
<evidence type="ECO:0000313" key="4">
    <source>
        <dbReference type="EMBL" id="RSY76374.1"/>
    </source>
</evidence>
<dbReference type="Gene3D" id="1.10.12.10">
    <property type="entry name" value="Lyase 2-enoyl-coa Hydratase, Chain A, domain 2"/>
    <property type="match status" value="1"/>
</dbReference>
<name>A0A430FXJ3_9SPHN</name>
<dbReference type="InterPro" id="IPR001753">
    <property type="entry name" value="Enoyl-CoA_hydra/iso"/>
</dbReference>
<dbReference type="EMBL" id="QQYZ01000039">
    <property type="protein sequence ID" value="RSY76374.1"/>
    <property type="molecule type" value="Genomic_DNA"/>
</dbReference>
<dbReference type="GO" id="GO:0006635">
    <property type="term" value="P:fatty acid beta-oxidation"/>
    <property type="evidence" value="ECO:0007669"/>
    <property type="project" value="TreeGrafter"/>
</dbReference>
<evidence type="ECO:0000313" key="5">
    <source>
        <dbReference type="Proteomes" id="UP000287746"/>
    </source>
</evidence>
<dbReference type="InterPro" id="IPR029045">
    <property type="entry name" value="ClpP/crotonase-like_dom_sf"/>
</dbReference>
<keyword evidence="4" id="KW-0413">Isomerase</keyword>
<dbReference type="GO" id="GO:0016836">
    <property type="term" value="F:hydro-lyase activity"/>
    <property type="evidence" value="ECO:0007669"/>
    <property type="project" value="UniProtKB-ARBA"/>
</dbReference>
<dbReference type="PANTHER" id="PTHR11941">
    <property type="entry name" value="ENOYL-COA HYDRATASE-RELATED"/>
    <property type="match status" value="1"/>
</dbReference>
<sequence length="256" mass="27074">MTDDLLFTVADHVATITLNRPAKLNALTPEMAAALIASVSECNSSDAVRCVVITGAGEKAFSAGSDITTLDGYATPWDFRNRDDYCDALRACRKPVVAAINGYALGGGLETAMAADIRIASTNARFAAPEIKLGWIGGGGMAAGLTYSMGASNAALMLFTGDMIDAEKALAWGLVSEVAAPDALLARAQEIARTIASRAPIAAETAKLNLRAAHTMPWEKAIEYERDLQAICFATDDAKEGRAAFAEKRAPVFRRR</sequence>
<dbReference type="PROSITE" id="PS00166">
    <property type="entry name" value="ENOYL_COA_HYDRATASE"/>
    <property type="match status" value="1"/>
</dbReference>
<dbReference type="Gene3D" id="3.90.226.10">
    <property type="entry name" value="2-enoyl-CoA Hydratase, Chain A, domain 1"/>
    <property type="match status" value="1"/>
</dbReference>
<evidence type="ECO:0000256" key="3">
    <source>
        <dbReference type="RuleBase" id="RU003707"/>
    </source>
</evidence>
<comment type="similarity">
    <text evidence="1 3">Belongs to the enoyl-CoA hydratase/isomerase family.</text>
</comment>
<gene>
    <name evidence="4" type="ORF">DAH66_21650</name>
</gene>
<dbReference type="RefSeq" id="WP_126006250.1">
    <property type="nucleotide sequence ID" value="NZ_QQYZ01000039.1"/>
</dbReference>
<keyword evidence="2" id="KW-0456">Lyase</keyword>
<dbReference type="InterPro" id="IPR018376">
    <property type="entry name" value="Enoyl-CoA_hyd/isom_CS"/>
</dbReference>
<dbReference type="GO" id="GO:0016853">
    <property type="term" value="F:isomerase activity"/>
    <property type="evidence" value="ECO:0007669"/>
    <property type="project" value="UniProtKB-KW"/>
</dbReference>
<proteinExistence type="inferred from homology"/>
<organism evidence="4 5">
    <name type="scientific">Sphingomonas koreensis</name>
    <dbReference type="NCBI Taxonomy" id="93064"/>
    <lineage>
        <taxon>Bacteria</taxon>
        <taxon>Pseudomonadati</taxon>
        <taxon>Pseudomonadota</taxon>
        <taxon>Alphaproteobacteria</taxon>
        <taxon>Sphingomonadales</taxon>
        <taxon>Sphingomonadaceae</taxon>
        <taxon>Sphingomonas</taxon>
    </lineage>
</organism>
<evidence type="ECO:0000256" key="1">
    <source>
        <dbReference type="ARBA" id="ARBA00005254"/>
    </source>
</evidence>
<dbReference type="SUPFAM" id="SSF52096">
    <property type="entry name" value="ClpP/crotonase"/>
    <property type="match status" value="1"/>
</dbReference>
<dbReference type="Pfam" id="PF00378">
    <property type="entry name" value="ECH_1"/>
    <property type="match status" value="1"/>
</dbReference>
<accession>A0A430FXJ3</accession>
<dbReference type="PANTHER" id="PTHR11941:SF54">
    <property type="entry name" value="ENOYL-COA HYDRATASE, MITOCHONDRIAL"/>
    <property type="match status" value="1"/>
</dbReference>
<evidence type="ECO:0000256" key="2">
    <source>
        <dbReference type="ARBA" id="ARBA00023239"/>
    </source>
</evidence>
<reference evidence="4 5" key="1">
    <citation type="submission" date="2018-07" db="EMBL/GenBank/DDBJ databases">
        <title>Genomic and Epidemiologic Investigation of an Indolent Hospital Outbreak.</title>
        <authorList>
            <person name="Johnson R.C."/>
            <person name="Deming C."/>
            <person name="Conlan S."/>
            <person name="Zellmer C.J."/>
            <person name="Michelin A.V."/>
            <person name="Lee-Lin S."/>
            <person name="Thomas P.J."/>
            <person name="Park M."/>
            <person name="Weingarten R.A."/>
            <person name="Less J."/>
            <person name="Dekker J.P."/>
            <person name="Frank K.M."/>
            <person name="Musser K.A."/>
            <person name="Mcquiston J.R."/>
            <person name="Henderson D.K."/>
            <person name="Lau A.F."/>
            <person name="Palmore T.N."/>
            <person name="Segre J.A."/>
        </authorList>
    </citation>
    <scope>NUCLEOTIDE SEQUENCE [LARGE SCALE GENOMIC DNA]</scope>
    <source>
        <strain evidence="4 5">SK-CDC1_0717</strain>
    </source>
</reference>
<protein>
    <submittedName>
        <fullName evidence="4">Enoyl-CoA hydratase/isomerase family protein</fullName>
    </submittedName>
</protein>
<comment type="caution">
    <text evidence="4">The sequence shown here is derived from an EMBL/GenBank/DDBJ whole genome shotgun (WGS) entry which is preliminary data.</text>
</comment>
<dbReference type="AlphaFoldDB" id="A0A430FXJ3"/>
<dbReference type="InterPro" id="IPR014748">
    <property type="entry name" value="Enoyl-CoA_hydra_C"/>
</dbReference>
<dbReference type="CDD" id="cd06558">
    <property type="entry name" value="crotonase-like"/>
    <property type="match status" value="1"/>
</dbReference>